<dbReference type="Proteomes" id="UP001080333">
    <property type="component" value="Unassembled WGS sequence"/>
</dbReference>
<proteinExistence type="predicted"/>
<dbReference type="AlphaFoldDB" id="A0A9X3E7Y3"/>
<comment type="caution">
    <text evidence="1">The sequence shown here is derived from an EMBL/GenBank/DDBJ whole genome shotgun (WGS) entry which is preliminary data.</text>
</comment>
<evidence type="ECO:0000313" key="2">
    <source>
        <dbReference type="Proteomes" id="UP001080333"/>
    </source>
</evidence>
<dbReference type="EMBL" id="QVOQ01000013">
    <property type="protein sequence ID" value="MCX7578930.1"/>
    <property type="molecule type" value="Genomic_DNA"/>
</dbReference>
<accession>A0A9X3E7Y3</accession>
<evidence type="ECO:0000313" key="1">
    <source>
        <dbReference type="EMBL" id="MCX7578930.1"/>
    </source>
</evidence>
<gene>
    <name evidence="1" type="ORF">D0502_05990</name>
</gene>
<organism evidence="1 2">
    <name type="scientific">Leuconostoc falkenbergense</name>
    <dbReference type="NCBI Taxonomy" id="2766470"/>
    <lineage>
        <taxon>Bacteria</taxon>
        <taxon>Bacillati</taxon>
        <taxon>Bacillota</taxon>
        <taxon>Bacilli</taxon>
        <taxon>Lactobacillales</taxon>
        <taxon>Lactobacillaceae</taxon>
        <taxon>Leuconostoc</taxon>
    </lineage>
</organism>
<sequence>MYLKINFTAEKELPYKQYNVRFDGDTFLVSMDISDKTIDFMYDYAYNEVNDNLNKFLIDQVSRIRKYLSNVFDFTDMQNMTTTFFIKQEEVWNEHKLELDSEITYLDYYRDLQNEDRLNNFANYLGGKLEIPESMVILKNTKQILDIRTKYIMIVVALEVGTKEFYIQLHPELNSLFEKIPSPPVTQLLGTIFKEINNIEFPRELRKQIDKIIVKRNKLVHSISQNTYNTLSISDAFDAYNIVLQSLNFLNKFAFPQFFDSSYDKIISFTDAGKNAKRINTNGFIDNDLVGFSIGVTNHFKK</sequence>
<reference evidence="1" key="1">
    <citation type="submission" date="2018-08" db="EMBL/GenBank/DDBJ databases">
        <title>Draft genome sequences of Leuconostoc spp. and Weissella spp. with biocontrol potential.</title>
        <authorList>
            <person name="Lo R."/>
            <person name="Ho V.T.T."/>
            <person name="Turner M.S."/>
        </authorList>
    </citation>
    <scope>NUCLEOTIDE SEQUENCE</scope>
    <source>
        <strain evidence="1">156</strain>
    </source>
</reference>
<protein>
    <submittedName>
        <fullName evidence="1">Uncharacterized protein</fullName>
    </submittedName>
</protein>
<name>A0A9X3E7Y3_9LACO</name>
<dbReference type="RefSeq" id="WP_224132686.1">
    <property type="nucleotide sequence ID" value="NZ_QVOQ01000013.1"/>
</dbReference>